<dbReference type="Pfam" id="PF00775">
    <property type="entry name" value="Dioxygenase_C"/>
    <property type="match status" value="1"/>
</dbReference>
<evidence type="ECO:0000313" key="5">
    <source>
        <dbReference type="EMBL" id="WQG88038.1"/>
    </source>
</evidence>
<dbReference type="Proteomes" id="UP000183788">
    <property type="component" value="Unassembled WGS sequence"/>
</dbReference>
<dbReference type="Gene3D" id="2.60.130.10">
    <property type="entry name" value="Aromatic compound dioxygenase"/>
    <property type="match status" value="1"/>
</dbReference>
<dbReference type="Proteomes" id="UP001326715">
    <property type="component" value="Chromosome"/>
</dbReference>
<reference evidence="5 7" key="2">
    <citation type="submission" date="2023-11" db="EMBL/GenBank/DDBJ databases">
        <title>MicrobeMod: A computational toolkit for identifying prokaryotic methylation and restriction-modification with nanopore sequencing.</title>
        <authorList>
            <person name="Crits-Christoph A."/>
            <person name="Kang S.C."/>
            <person name="Lee H."/>
            <person name="Ostrov N."/>
        </authorList>
    </citation>
    <scope>NUCLEOTIDE SEQUENCE [LARGE SCALE GENOMIC DNA]</scope>
    <source>
        <strain evidence="5 7">ATCC 23090</strain>
    </source>
</reference>
<dbReference type="OrthoDB" id="9800887at2"/>
<dbReference type="GO" id="GO:0008199">
    <property type="term" value="F:ferric iron binding"/>
    <property type="evidence" value="ECO:0007669"/>
    <property type="project" value="InterPro"/>
</dbReference>
<dbReference type="STRING" id="1004.SAMN05661012_05356"/>
<feature type="compositionally biased region" description="Low complexity" evidence="1">
    <location>
        <begin position="33"/>
        <end position="50"/>
    </location>
</feature>
<dbReference type="PANTHER" id="PTHR34315">
    <property type="match status" value="1"/>
</dbReference>
<evidence type="ECO:0000256" key="2">
    <source>
        <dbReference type="SAM" id="SignalP"/>
    </source>
</evidence>
<dbReference type="EMBL" id="CP140154">
    <property type="protein sequence ID" value="WQG88038.1"/>
    <property type="molecule type" value="Genomic_DNA"/>
</dbReference>
<keyword evidence="7" id="KW-1185">Reference proteome</keyword>
<gene>
    <name evidence="4" type="ORF">SAMN05661012_05356</name>
    <name evidence="5" type="ORF">SR876_24225</name>
</gene>
<keyword evidence="4" id="KW-0560">Oxidoreductase</keyword>
<dbReference type="RefSeq" id="WP_072364365.1">
    <property type="nucleotide sequence ID" value="NZ_CBHWAX010000106.1"/>
</dbReference>
<reference evidence="4 6" key="1">
    <citation type="submission" date="2016-11" db="EMBL/GenBank/DDBJ databases">
        <authorList>
            <person name="Jaros S."/>
            <person name="Januszkiewicz K."/>
            <person name="Wedrychowicz H."/>
        </authorList>
    </citation>
    <scope>NUCLEOTIDE SEQUENCE [LARGE SCALE GENOMIC DNA]</scope>
    <source>
        <strain evidence="4 6">DSM 784</strain>
    </source>
</reference>
<evidence type="ECO:0000313" key="6">
    <source>
        <dbReference type="Proteomes" id="UP000183788"/>
    </source>
</evidence>
<feature type="chain" id="PRO_5013221871" evidence="2">
    <location>
        <begin position="26"/>
        <end position="251"/>
    </location>
</feature>
<protein>
    <submittedName>
        <fullName evidence="5">Intradiol ring-cleavage dioxygenase</fullName>
    </submittedName>
    <submittedName>
        <fullName evidence="4">Protocatechuate 3,4-dioxygenase beta subunit</fullName>
    </submittedName>
</protein>
<dbReference type="SUPFAM" id="SSF49482">
    <property type="entry name" value="Aromatic compound dioxygenase"/>
    <property type="match status" value="1"/>
</dbReference>
<dbReference type="EMBL" id="FPIZ01000022">
    <property type="protein sequence ID" value="SFW83165.1"/>
    <property type="molecule type" value="Genomic_DNA"/>
</dbReference>
<evidence type="ECO:0000313" key="7">
    <source>
        <dbReference type="Proteomes" id="UP001326715"/>
    </source>
</evidence>
<dbReference type="InterPro" id="IPR000627">
    <property type="entry name" value="Intradiol_dOase_C"/>
</dbReference>
<keyword evidence="2" id="KW-0732">Signal</keyword>
<name>A0A1K1SGY1_9BACT</name>
<dbReference type="GO" id="GO:0016702">
    <property type="term" value="F:oxidoreductase activity, acting on single donors with incorporation of molecular oxygen, incorporation of two atoms of oxygen"/>
    <property type="evidence" value="ECO:0007669"/>
    <property type="project" value="InterPro"/>
</dbReference>
<dbReference type="PANTHER" id="PTHR34315:SF1">
    <property type="entry name" value="INTRADIOL RING-CLEAVAGE DIOXYGENASES DOMAIN-CONTAINING PROTEIN-RELATED"/>
    <property type="match status" value="1"/>
</dbReference>
<accession>A0A1K1SGY1</accession>
<evidence type="ECO:0000259" key="3">
    <source>
        <dbReference type="Pfam" id="PF00775"/>
    </source>
</evidence>
<proteinExistence type="predicted"/>
<feature type="domain" description="Intradiol ring-cleavage dioxygenases" evidence="3">
    <location>
        <begin position="80"/>
        <end position="195"/>
    </location>
</feature>
<dbReference type="PROSITE" id="PS51257">
    <property type="entry name" value="PROKAR_LIPOPROTEIN"/>
    <property type="match status" value="1"/>
</dbReference>
<keyword evidence="4" id="KW-0223">Dioxygenase</keyword>
<feature type="region of interest" description="Disordered" evidence="1">
    <location>
        <begin position="26"/>
        <end position="50"/>
    </location>
</feature>
<organism evidence="4 6">
    <name type="scientific">Chitinophaga sancti</name>
    <dbReference type="NCBI Taxonomy" id="1004"/>
    <lineage>
        <taxon>Bacteria</taxon>
        <taxon>Pseudomonadati</taxon>
        <taxon>Bacteroidota</taxon>
        <taxon>Chitinophagia</taxon>
        <taxon>Chitinophagales</taxon>
        <taxon>Chitinophagaceae</taxon>
        <taxon>Chitinophaga</taxon>
    </lineage>
</organism>
<evidence type="ECO:0000313" key="4">
    <source>
        <dbReference type="EMBL" id="SFW83165.1"/>
    </source>
</evidence>
<evidence type="ECO:0000256" key="1">
    <source>
        <dbReference type="SAM" id="MobiDB-lite"/>
    </source>
</evidence>
<dbReference type="InterPro" id="IPR015889">
    <property type="entry name" value="Intradiol_dOase_core"/>
</dbReference>
<dbReference type="AlphaFoldDB" id="A0A1K1SGY1"/>
<sequence length="251" mass="26165">MERKIFLKNTLAALGLAAVAPLAVSSCGKDTDTTTSTTDSATTDSTTTGSAAASSCTVTATETAGPYPTKTPSSYVRSNIVDGQAGVPLTVKITIANTKNSCAALSGALVDIWHCTAVGYYSEYVVNPGGGYTSVDYTSSHFLRGRQTTDSNGLVTFTTIFPGWYSGRAPHIHVHVYNSSGTSLLITQIAFPTDICNTVYTTASDYKAHGKQDTSNTSDMVFSDSLANELATVTGSVSAGYTLTHTVYVAA</sequence>
<feature type="signal peptide" evidence="2">
    <location>
        <begin position="1"/>
        <end position="25"/>
    </location>
</feature>